<reference evidence="2 3" key="1">
    <citation type="journal article" date="2012" name="J. Bacteriol.">
        <title>Draft Genome Sequence of Cecembia lonarensis Strain LW9T, Isolated from Lonar Lake, a Haloalkaline Lake in India.</title>
        <authorList>
            <person name="Shivaji S."/>
            <person name="Ara S."/>
            <person name="Singh A."/>
            <person name="Pinnaka A.K."/>
        </authorList>
    </citation>
    <scope>NUCLEOTIDE SEQUENCE [LARGE SCALE GENOMIC DNA]</scope>
    <source>
        <strain evidence="2 3">LW9</strain>
    </source>
</reference>
<feature type="domain" description="Ig-like" evidence="1">
    <location>
        <begin position="209"/>
        <end position="271"/>
    </location>
</feature>
<dbReference type="InterPro" id="IPR044023">
    <property type="entry name" value="Ig_7"/>
</dbReference>
<dbReference type="Proteomes" id="UP000004478">
    <property type="component" value="Unassembled WGS sequence"/>
</dbReference>
<proteinExistence type="predicted"/>
<protein>
    <recommendedName>
        <fullName evidence="1">Ig-like domain-containing protein</fullName>
    </recommendedName>
</protein>
<evidence type="ECO:0000313" key="2">
    <source>
        <dbReference type="EMBL" id="EKB47320.1"/>
    </source>
</evidence>
<dbReference type="AlphaFoldDB" id="K1KT42"/>
<name>K1KT42_CECL9</name>
<comment type="caution">
    <text evidence="2">The sequence shown here is derived from an EMBL/GenBank/DDBJ whole genome shotgun (WGS) entry which is preliminary data.</text>
</comment>
<evidence type="ECO:0000259" key="1">
    <source>
        <dbReference type="Pfam" id="PF19081"/>
    </source>
</evidence>
<sequence length="405" mass="44465">MKVSVHQEMFKFLMGLAIILFAVSCTEIEEFDPQSMDADQIAKAYNFNGPLVEPINWAMRGRPDAPGNGGNNGGNVECSEVAEEFDIDKFEFTSGRNNFEDGEFDFEWPEELEVKIIDGTFVEWSFTAPDGYCLENLAVIVKGGPSANVTVYDSGITSDDGLASPDNPNGNPASLSNLTFCWNLVKEPDAPELLEGGEGCFGDEEDEFTSLDANDFVKVPEGVEVVWYDAATGGNVVDDPTLNEIGEVTYWAEAVAFEGCVSSERTPVTLILKDCGDGNGNGDDWCGEEETGYAGSSEGEGDAWWYYFDTGGDNTQPIYAGQEFTDGTITWDPVTDKFTIDLGTDLRLQDVEESVKAEGYDIIPTSRPASGQFKLYKGKELEFFGNGSRYYVIHLDLEVRIECKE</sequence>
<dbReference type="Pfam" id="PF19081">
    <property type="entry name" value="Ig_7"/>
    <property type="match status" value="1"/>
</dbReference>
<dbReference type="OrthoDB" id="831702at2"/>
<dbReference type="PROSITE" id="PS51257">
    <property type="entry name" value="PROKAR_LIPOPROTEIN"/>
    <property type="match status" value="1"/>
</dbReference>
<evidence type="ECO:0000313" key="3">
    <source>
        <dbReference type="Proteomes" id="UP000004478"/>
    </source>
</evidence>
<gene>
    <name evidence="2" type="ORF">B879_04076</name>
</gene>
<accession>K1KT42</accession>
<keyword evidence="3" id="KW-1185">Reference proteome</keyword>
<dbReference type="EMBL" id="AMGM01000148">
    <property type="protein sequence ID" value="EKB47320.1"/>
    <property type="molecule type" value="Genomic_DNA"/>
</dbReference>
<dbReference type="RefSeq" id="WP_009187096.1">
    <property type="nucleotide sequence ID" value="NZ_AMGM01000148.1"/>
</dbReference>
<organism evidence="2 3">
    <name type="scientific">Cecembia lonarensis (strain CCUG 58316 / KCTC 22772 / LW9)</name>
    <dbReference type="NCBI Taxonomy" id="1225176"/>
    <lineage>
        <taxon>Bacteria</taxon>
        <taxon>Pseudomonadati</taxon>
        <taxon>Bacteroidota</taxon>
        <taxon>Cytophagia</taxon>
        <taxon>Cytophagales</taxon>
        <taxon>Cyclobacteriaceae</taxon>
        <taxon>Cecembia</taxon>
    </lineage>
</organism>